<accession>A0ACB9JBU2</accession>
<dbReference type="EMBL" id="CM042021">
    <property type="protein sequence ID" value="KAI3817211.1"/>
    <property type="molecule type" value="Genomic_DNA"/>
</dbReference>
<reference evidence="2" key="1">
    <citation type="journal article" date="2022" name="Mol. Ecol. Resour.">
        <title>The genomes of chicory, endive, great burdock and yacon provide insights into Asteraceae palaeo-polyploidization history and plant inulin production.</title>
        <authorList>
            <person name="Fan W."/>
            <person name="Wang S."/>
            <person name="Wang H."/>
            <person name="Wang A."/>
            <person name="Jiang F."/>
            <person name="Liu H."/>
            <person name="Zhao H."/>
            <person name="Xu D."/>
            <person name="Zhang Y."/>
        </authorList>
    </citation>
    <scope>NUCLEOTIDE SEQUENCE [LARGE SCALE GENOMIC DNA]</scope>
    <source>
        <strain evidence="2">cv. Yunnan</strain>
    </source>
</reference>
<comment type="caution">
    <text evidence="1">The sequence shown here is derived from an EMBL/GenBank/DDBJ whole genome shotgun (WGS) entry which is preliminary data.</text>
</comment>
<keyword evidence="2" id="KW-1185">Reference proteome</keyword>
<evidence type="ECO:0000313" key="1">
    <source>
        <dbReference type="EMBL" id="KAI3817211.1"/>
    </source>
</evidence>
<proteinExistence type="predicted"/>
<reference evidence="1 2" key="2">
    <citation type="journal article" date="2022" name="Mol. Ecol. Resour.">
        <title>The genomes of chicory, endive, great burdock and yacon provide insights into Asteraceae paleo-polyploidization history and plant inulin production.</title>
        <authorList>
            <person name="Fan W."/>
            <person name="Wang S."/>
            <person name="Wang H."/>
            <person name="Wang A."/>
            <person name="Jiang F."/>
            <person name="Liu H."/>
            <person name="Zhao H."/>
            <person name="Xu D."/>
            <person name="Zhang Y."/>
        </authorList>
    </citation>
    <scope>NUCLEOTIDE SEQUENCE [LARGE SCALE GENOMIC DNA]</scope>
    <source>
        <strain evidence="2">cv. Yunnan</strain>
        <tissue evidence="1">Leaves</tissue>
    </source>
</reference>
<evidence type="ECO:0000313" key="2">
    <source>
        <dbReference type="Proteomes" id="UP001056120"/>
    </source>
</evidence>
<sequence>MEVLKAPKNIEPPLPISNNEAYPKGSKLPTFDIYEGCPSVEVDQANLDIATFLVWKRAMGVKIVIHFQAVHVATGDYTTFVVSNDDDVYSFGCSESSSLGHNTADFDA</sequence>
<name>A0ACB9JBU2_9ASTR</name>
<dbReference type="Proteomes" id="UP001056120">
    <property type="component" value="Linkage Group LG04"/>
</dbReference>
<protein>
    <submittedName>
        <fullName evidence="1">Uncharacterized protein</fullName>
    </submittedName>
</protein>
<gene>
    <name evidence="1" type="ORF">L1987_11000</name>
</gene>
<organism evidence="1 2">
    <name type="scientific">Smallanthus sonchifolius</name>
    <dbReference type="NCBI Taxonomy" id="185202"/>
    <lineage>
        <taxon>Eukaryota</taxon>
        <taxon>Viridiplantae</taxon>
        <taxon>Streptophyta</taxon>
        <taxon>Embryophyta</taxon>
        <taxon>Tracheophyta</taxon>
        <taxon>Spermatophyta</taxon>
        <taxon>Magnoliopsida</taxon>
        <taxon>eudicotyledons</taxon>
        <taxon>Gunneridae</taxon>
        <taxon>Pentapetalae</taxon>
        <taxon>asterids</taxon>
        <taxon>campanulids</taxon>
        <taxon>Asterales</taxon>
        <taxon>Asteraceae</taxon>
        <taxon>Asteroideae</taxon>
        <taxon>Heliantheae alliance</taxon>
        <taxon>Millerieae</taxon>
        <taxon>Smallanthus</taxon>
    </lineage>
</organism>